<reference evidence="1 2" key="1">
    <citation type="submission" date="2016-11" db="EMBL/GenBank/DDBJ databases">
        <authorList>
            <person name="Jaros S."/>
            <person name="Januszkiewicz K."/>
            <person name="Wedrychowicz H."/>
        </authorList>
    </citation>
    <scope>NUCLEOTIDE SEQUENCE [LARGE SCALE GENOMIC DNA]</scope>
    <source>
        <strain evidence="1 2">DSM 18119</strain>
    </source>
</reference>
<dbReference type="InterPro" id="IPR009297">
    <property type="entry name" value="DUF952"/>
</dbReference>
<accession>A0A1M4ZUA8</accession>
<dbReference type="PANTHER" id="PTHR34129">
    <property type="entry name" value="BLR1139 PROTEIN"/>
    <property type="match status" value="1"/>
</dbReference>
<dbReference type="OrthoDB" id="5638018at2"/>
<dbReference type="Gene3D" id="3.20.170.20">
    <property type="entry name" value="Protein of unknown function DUF952"/>
    <property type="match status" value="1"/>
</dbReference>
<dbReference type="Pfam" id="PF06108">
    <property type="entry name" value="DUF952"/>
    <property type="match status" value="1"/>
</dbReference>
<name>A0A1M4ZUA8_9BACT</name>
<protein>
    <submittedName>
        <fullName evidence="1">Uncharacterized conserved protein, DUF952 family</fullName>
    </submittedName>
</protein>
<keyword evidence="2" id="KW-1185">Reference proteome</keyword>
<dbReference type="SUPFAM" id="SSF56399">
    <property type="entry name" value="ADP-ribosylation"/>
    <property type="match status" value="1"/>
</dbReference>
<dbReference type="RefSeq" id="WP_072835266.1">
    <property type="nucleotide sequence ID" value="NZ_FQUU01000007.1"/>
</dbReference>
<gene>
    <name evidence="1" type="ORF">SAMN02745131_02079</name>
</gene>
<evidence type="ECO:0000313" key="1">
    <source>
        <dbReference type="EMBL" id="SHF21541.1"/>
    </source>
</evidence>
<dbReference type="STRING" id="1121884.SAMN02745131_02079"/>
<evidence type="ECO:0000313" key="2">
    <source>
        <dbReference type="Proteomes" id="UP000184048"/>
    </source>
</evidence>
<dbReference type="EMBL" id="FQUU01000007">
    <property type="protein sequence ID" value="SHF21541.1"/>
    <property type="molecule type" value="Genomic_DNA"/>
</dbReference>
<dbReference type="PANTHER" id="PTHR34129:SF1">
    <property type="entry name" value="DUF952 DOMAIN-CONTAINING PROTEIN"/>
    <property type="match status" value="1"/>
</dbReference>
<proteinExistence type="predicted"/>
<dbReference type="AlphaFoldDB" id="A0A1M4ZUA8"/>
<sequence>MAIIYHVTSMEEWNRASENGVYIAPSLEQENFIHCSKAEQVQGVLSRYFKGKEDLVRLTIDTERLTAPWQYDLAPSINEEFPHVYGPINTDAVVEIAAISAVE</sequence>
<organism evidence="1 2">
    <name type="scientific">Flavisolibacter ginsengisoli DSM 18119</name>
    <dbReference type="NCBI Taxonomy" id="1121884"/>
    <lineage>
        <taxon>Bacteria</taxon>
        <taxon>Pseudomonadati</taxon>
        <taxon>Bacteroidota</taxon>
        <taxon>Chitinophagia</taxon>
        <taxon>Chitinophagales</taxon>
        <taxon>Chitinophagaceae</taxon>
        <taxon>Flavisolibacter</taxon>
    </lineage>
</organism>
<dbReference type="Proteomes" id="UP000184048">
    <property type="component" value="Unassembled WGS sequence"/>
</dbReference>